<dbReference type="InterPro" id="IPR006357">
    <property type="entry name" value="HAD-SF_hydro_IIA"/>
</dbReference>
<comment type="caution">
    <text evidence="1">The sequence shown here is derived from an EMBL/GenBank/DDBJ whole genome shotgun (WGS) entry which is preliminary data.</text>
</comment>
<organism evidence="1 2">
    <name type="scientific">Perkinsus olseni</name>
    <name type="common">Perkinsus atlanticus</name>
    <dbReference type="NCBI Taxonomy" id="32597"/>
    <lineage>
        <taxon>Eukaryota</taxon>
        <taxon>Sar</taxon>
        <taxon>Alveolata</taxon>
        <taxon>Perkinsozoa</taxon>
        <taxon>Perkinsea</taxon>
        <taxon>Perkinsida</taxon>
        <taxon>Perkinsidae</taxon>
        <taxon>Perkinsus</taxon>
    </lineage>
</organism>
<proteinExistence type="predicted"/>
<protein>
    <submittedName>
        <fullName evidence="1">Uncharacterized protein</fullName>
    </submittedName>
</protein>
<accession>A0A7J6SND3</accession>
<dbReference type="PANTHER" id="PTHR19288">
    <property type="entry name" value="4-NITROPHENYLPHOSPHATASE-RELATED"/>
    <property type="match status" value="1"/>
</dbReference>
<gene>
    <name evidence="1" type="ORF">FOZ62_024665</name>
</gene>
<dbReference type="GO" id="GO:0005737">
    <property type="term" value="C:cytoplasm"/>
    <property type="evidence" value="ECO:0007669"/>
    <property type="project" value="TreeGrafter"/>
</dbReference>
<dbReference type="PANTHER" id="PTHR19288:SF46">
    <property type="entry name" value="HALOACID DEHALOGENASE-LIKE HYDROLASE DOMAIN-CONTAINING PROTEIN 2"/>
    <property type="match status" value="1"/>
</dbReference>
<dbReference type="InterPro" id="IPR023214">
    <property type="entry name" value="HAD_sf"/>
</dbReference>
<dbReference type="AlphaFoldDB" id="A0A7J6SND3"/>
<dbReference type="SUPFAM" id="SSF56784">
    <property type="entry name" value="HAD-like"/>
    <property type="match status" value="1"/>
</dbReference>
<dbReference type="EMBL" id="JABANM010013605">
    <property type="protein sequence ID" value="KAF4734062.1"/>
    <property type="molecule type" value="Genomic_DNA"/>
</dbReference>
<name>A0A7J6SND3_PEROL</name>
<reference evidence="1 2" key="1">
    <citation type="submission" date="2020-04" db="EMBL/GenBank/DDBJ databases">
        <title>Perkinsus olseni comparative genomics.</title>
        <authorList>
            <person name="Bogema D.R."/>
        </authorList>
    </citation>
    <scope>NUCLEOTIDE SEQUENCE [LARGE SCALE GENOMIC DNA]</scope>
    <source>
        <strain evidence="1">ATCC PRA-205</strain>
    </source>
</reference>
<dbReference type="Gene3D" id="3.40.50.1000">
    <property type="entry name" value="HAD superfamily/HAD-like"/>
    <property type="match status" value="2"/>
</dbReference>
<evidence type="ECO:0000313" key="2">
    <source>
        <dbReference type="Proteomes" id="UP000574390"/>
    </source>
</evidence>
<evidence type="ECO:0000313" key="1">
    <source>
        <dbReference type="EMBL" id="KAF4734062.1"/>
    </source>
</evidence>
<dbReference type="GO" id="GO:0016791">
    <property type="term" value="F:phosphatase activity"/>
    <property type="evidence" value="ECO:0007669"/>
    <property type="project" value="TreeGrafter"/>
</dbReference>
<dbReference type="Proteomes" id="UP000574390">
    <property type="component" value="Unassembled WGS sequence"/>
</dbReference>
<dbReference type="Pfam" id="PF13344">
    <property type="entry name" value="Hydrolase_6"/>
    <property type="match status" value="1"/>
</dbReference>
<dbReference type="InterPro" id="IPR036412">
    <property type="entry name" value="HAD-like_sf"/>
</dbReference>
<sequence>MRLPPHAMALDLHLFESMVQKSAGMVSLPELLCEFAPYIGKRELTLDCPREEVLVSPPPSYIFVMNEDLCGVYPTPTGVYIRKPLERGEEVMVLQPGFQGTKAVYYYNNNKSRLFVLCEDNRKLIMYDLKSSPKPTSIVVEVLGLPGSKSSYMDESGVELACTDDFVFVLSGAQHLFCIDRLEVLHGAQAKLIWSARLTTVESSHLLVDPREPRAAQLILSCSSESQHPWVLLTLQLKTRREPLYFSKAFSAITPQVDTDEDDDEEVAVYDIQPVGHHVLAVHHAAPFVGEEAITLCNRQMYALGPAMPLLDLYEYHEPQRKQLVCGEKDLIYTIDGASSDAADINDASARVGNKKRRVARRPGSASLIGSYYVSKKSGLLGQCHSDVIRILVTVSGSKSQASVRLSASSSAKYSFRDSVLTYRVSPPVGYRPAVPDLFLSCTMCNTTVCSGRDKAASSAASTTSSSESTYTGEPRLPLQMEISLRSKSLVTMMSVRSKEWSVMDDLWRTSSMLNRRERRPGVNMDVDTLRVENMTWRMRNKWKNHVPSEIDYEDDASPDTAGVDESCKGLLDVIKDHNEDIEVETSRILAGAPFASTSLSSVFRHDHYHGFLLDMDGVLHQFGKAIPGASEFMTTLNAGQVPYMLLTNECRYTTEELSRNLLSILGVSIPANQIYTAANSAADFFCRLMANGWTGVVYIVGEVGLISTVRQAFVKHGLPEDSVVTGDTRRSRSPKEIDYVLIGSVHSDNTRYVEYACSCVQEGARLLFTCPDYYEVTSDGSYSTSSACPCRRLKRYPKLLMRPRTTWVSPTLICSEWLGSGCCHSVPVAAPQDWAQSFLSATL</sequence>